<dbReference type="InterPro" id="IPR045860">
    <property type="entry name" value="Snake_toxin-like_sf"/>
</dbReference>
<dbReference type="EMBL" id="OW240920">
    <property type="protein sequence ID" value="CAH2314369.1"/>
    <property type="molecule type" value="Genomic_DNA"/>
</dbReference>
<keyword evidence="2" id="KW-1185">Reference proteome</keyword>
<evidence type="ECO:0000313" key="1">
    <source>
        <dbReference type="EMBL" id="CAH2314369.1"/>
    </source>
</evidence>
<accession>A0AAD1SY26</accession>
<evidence type="ECO:0000313" key="2">
    <source>
        <dbReference type="Proteomes" id="UP001295444"/>
    </source>
</evidence>
<sequence>MEAPPHNLQDLTDLLLMYWCQIPQDAFRVHASIHQSCFGSTRGIYTMAGNSLICYKCDESGHTCANLSVTNCYSGEACGQVTYQNYVLKDCVPTIICGASIEGIKTHCCYSDLCNSAVSARMSFKILLTILVIWWIIKE</sequence>
<gene>
    <name evidence="1" type="ORF">PECUL_23A038485</name>
</gene>
<dbReference type="AlphaFoldDB" id="A0AAD1SY26"/>
<protein>
    <recommendedName>
        <fullName evidence="3">UPAR/Ly6 domain-containing protein</fullName>
    </recommendedName>
</protein>
<proteinExistence type="predicted"/>
<reference evidence="1" key="1">
    <citation type="submission" date="2022-03" db="EMBL/GenBank/DDBJ databases">
        <authorList>
            <person name="Alioto T."/>
            <person name="Alioto T."/>
            <person name="Gomez Garrido J."/>
        </authorList>
    </citation>
    <scope>NUCLEOTIDE SEQUENCE</scope>
</reference>
<name>A0AAD1SY26_PELCU</name>
<dbReference type="Proteomes" id="UP001295444">
    <property type="component" value="Chromosome 09"/>
</dbReference>
<organism evidence="1 2">
    <name type="scientific">Pelobates cultripes</name>
    <name type="common">Western spadefoot toad</name>
    <dbReference type="NCBI Taxonomy" id="61616"/>
    <lineage>
        <taxon>Eukaryota</taxon>
        <taxon>Metazoa</taxon>
        <taxon>Chordata</taxon>
        <taxon>Craniata</taxon>
        <taxon>Vertebrata</taxon>
        <taxon>Euteleostomi</taxon>
        <taxon>Amphibia</taxon>
        <taxon>Batrachia</taxon>
        <taxon>Anura</taxon>
        <taxon>Pelobatoidea</taxon>
        <taxon>Pelobatidae</taxon>
        <taxon>Pelobates</taxon>
    </lineage>
</organism>
<dbReference type="SUPFAM" id="SSF57302">
    <property type="entry name" value="Snake toxin-like"/>
    <property type="match status" value="1"/>
</dbReference>
<dbReference type="Gene3D" id="2.10.60.10">
    <property type="entry name" value="CD59"/>
    <property type="match status" value="1"/>
</dbReference>
<evidence type="ECO:0008006" key="3">
    <source>
        <dbReference type="Google" id="ProtNLM"/>
    </source>
</evidence>